<evidence type="ECO:0000313" key="3">
    <source>
        <dbReference type="Proteomes" id="UP000217790"/>
    </source>
</evidence>
<gene>
    <name evidence="2" type="ORF">ARMGADRAFT_1040135</name>
</gene>
<dbReference type="InParanoid" id="A0A2H3CW26"/>
<dbReference type="EMBL" id="KZ293748">
    <property type="protein sequence ID" value="PBK80303.1"/>
    <property type="molecule type" value="Genomic_DNA"/>
</dbReference>
<feature type="region of interest" description="Disordered" evidence="1">
    <location>
        <begin position="36"/>
        <end position="67"/>
    </location>
</feature>
<feature type="compositionally biased region" description="Basic and acidic residues" evidence="1">
    <location>
        <begin position="50"/>
        <end position="67"/>
    </location>
</feature>
<keyword evidence="3" id="KW-1185">Reference proteome</keyword>
<protein>
    <submittedName>
        <fullName evidence="2">Uncharacterized protein</fullName>
    </submittedName>
</protein>
<organism evidence="2 3">
    <name type="scientific">Armillaria gallica</name>
    <name type="common">Bulbous honey fungus</name>
    <name type="synonym">Armillaria bulbosa</name>
    <dbReference type="NCBI Taxonomy" id="47427"/>
    <lineage>
        <taxon>Eukaryota</taxon>
        <taxon>Fungi</taxon>
        <taxon>Dikarya</taxon>
        <taxon>Basidiomycota</taxon>
        <taxon>Agaricomycotina</taxon>
        <taxon>Agaricomycetes</taxon>
        <taxon>Agaricomycetidae</taxon>
        <taxon>Agaricales</taxon>
        <taxon>Marasmiineae</taxon>
        <taxon>Physalacriaceae</taxon>
        <taxon>Armillaria</taxon>
    </lineage>
</organism>
<evidence type="ECO:0000313" key="2">
    <source>
        <dbReference type="EMBL" id="PBK80303.1"/>
    </source>
</evidence>
<dbReference type="Proteomes" id="UP000217790">
    <property type="component" value="Unassembled WGS sequence"/>
</dbReference>
<name>A0A2H3CW26_ARMGA</name>
<reference evidence="3" key="1">
    <citation type="journal article" date="2017" name="Nat. Ecol. Evol.">
        <title>Genome expansion and lineage-specific genetic innovations in the forest pathogenic fungi Armillaria.</title>
        <authorList>
            <person name="Sipos G."/>
            <person name="Prasanna A.N."/>
            <person name="Walter M.C."/>
            <person name="O'Connor E."/>
            <person name="Balint B."/>
            <person name="Krizsan K."/>
            <person name="Kiss B."/>
            <person name="Hess J."/>
            <person name="Varga T."/>
            <person name="Slot J."/>
            <person name="Riley R."/>
            <person name="Boka B."/>
            <person name="Rigling D."/>
            <person name="Barry K."/>
            <person name="Lee J."/>
            <person name="Mihaltcheva S."/>
            <person name="LaButti K."/>
            <person name="Lipzen A."/>
            <person name="Waldron R."/>
            <person name="Moloney N.M."/>
            <person name="Sperisen C."/>
            <person name="Kredics L."/>
            <person name="Vagvoelgyi C."/>
            <person name="Patrignani A."/>
            <person name="Fitzpatrick D."/>
            <person name="Nagy I."/>
            <person name="Doyle S."/>
            <person name="Anderson J.B."/>
            <person name="Grigoriev I.V."/>
            <person name="Gueldener U."/>
            <person name="Muensterkoetter M."/>
            <person name="Nagy L.G."/>
        </authorList>
    </citation>
    <scope>NUCLEOTIDE SEQUENCE [LARGE SCALE GENOMIC DNA]</scope>
    <source>
        <strain evidence="3">Ar21-2</strain>
    </source>
</reference>
<dbReference type="AlphaFoldDB" id="A0A2H3CW26"/>
<proteinExistence type="predicted"/>
<evidence type="ECO:0000256" key="1">
    <source>
        <dbReference type="SAM" id="MobiDB-lite"/>
    </source>
</evidence>
<sequence>MSLKGKIIPRSKKLAREGRHQLAFSHSANMRYRMKEDEQVGKAGASKAVHNQDRKWRRKMEDTKDTSQEYQLNKEKETEKEVLQKGEAYANLSDKQANLPNQWGKIGKREVFSHSGNQLQPLGMTAEACRMLANHHKFNRESMLNGPHHLECSTKLVHKQAGIELSAYSVLSDLASDDVIVTVTIHILNHHGHCTRLRLLLDHLEVLTGHFYCQLAPSAITTRSKPLGKTVIEESVSAETKATPQSRKVVDRNAVRPRLDAMTPQEGTKIRFAFRRYATG</sequence>
<accession>A0A2H3CW26</accession>